<feature type="domain" description="Exostosin GT47" evidence="2">
    <location>
        <begin position="112"/>
        <end position="202"/>
    </location>
</feature>
<name>A0A6P5Y1B1_DURZI</name>
<keyword evidence="1" id="KW-0812">Transmembrane</keyword>
<evidence type="ECO:0000259" key="2">
    <source>
        <dbReference type="Pfam" id="PF03016"/>
    </source>
</evidence>
<dbReference type="Proteomes" id="UP000515121">
    <property type="component" value="Unplaced"/>
</dbReference>
<organism evidence="3 4">
    <name type="scientific">Durio zibethinus</name>
    <name type="common">Durian</name>
    <dbReference type="NCBI Taxonomy" id="66656"/>
    <lineage>
        <taxon>Eukaryota</taxon>
        <taxon>Viridiplantae</taxon>
        <taxon>Streptophyta</taxon>
        <taxon>Embryophyta</taxon>
        <taxon>Tracheophyta</taxon>
        <taxon>Spermatophyta</taxon>
        <taxon>Magnoliopsida</taxon>
        <taxon>eudicotyledons</taxon>
        <taxon>Gunneridae</taxon>
        <taxon>Pentapetalae</taxon>
        <taxon>rosids</taxon>
        <taxon>malvids</taxon>
        <taxon>Malvales</taxon>
        <taxon>Malvaceae</taxon>
        <taxon>Helicteroideae</taxon>
        <taxon>Durio</taxon>
    </lineage>
</organism>
<feature type="transmembrane region" description="Helical" evidence="1">
    <location>
        <begin position="15"/>
        <end position="36"/>
    </location>
</feature>
<dbReference type="Pfam" id="PF03016">
    <property type="entry name" value="Exostosin_GT47"/>
    <property type="match status" value="1"/>
</dbReference>
<dbReference type="AlphaFoldDB" id="A0A6P5Y1B1"/>
<dbReference type="OrthoDB" id="1748129at2759"/>
<dbReference type="InterPro" id="IPR040911">
    <property type="entry name" value="Exostosin_GT47"/>
</dbReference>
<keyword evidence="1" id="KW-1133">Transmembrane helix</keyword>
<proteinExistence type="predicted"/>
<dbReference type="GO" id="GO:0016757">
    <property type="term" value="F:glycosyltransferase activity"/>
    <property type="evidence" value="ECO:0007669"/>
    <property type="project" value="UniProtKB-KW"/>
</dbReference>
<keyword evidence="4" id="KW-0328">Glycosyltransferase</keyword>
<dbReference type="KEGG" id="dzi:111287767"/>
<sequence length="216" mass="24609">MENPITLKCCNNQSWFVLLVSFVFCLGLLCFDYLAIIGGKIGVTVLDNNHANAISTQNSLSHDFIEISNDTISPLLNSLPVNVMVNKTGEANKKADRPEELKVETKVDFCLGRYIFVHNLPSRFNKDLVKHCRLLTKGIDKNMCPYLENLDFGLQIENPKNVLLNSSWFLINQFLLKVIFHNKMKMYECLTNDSSIAFAVFVQGDQFLTQFWQGAF</sequence>
<keyword evidence="4" id="KW-0808">Transferase</keyword>
<evidence type="ECO:0000313" key="3">
    <source>
        <dbReference type="Proteomes" id="UP000515121"/>
    </source>
</evidence>
<reference evidence="4" key="1">
    <citation type="submission" date="2025-08" db="UniProtKB">
        <authorList>
            <consortium name="RefSeq"/>
        </authorList>
    </citation>
    <scope>IDENTIFICATION</scope>
    <source>
        <tissue evidence="4">Fruit stalk</tissue>
    </source>
</reference>
<gene>
    <name evidence="4" type="primary">LOC111287767</name>
</gene>
<keyword evidence="1" id="KW-0472">Membrane</keyword>
<protein>
    <submittedName>
        <fullName evidence="4">Probable xyloglucan galactosyltransferase GT14</fullName>
    </submittedName>
</protein>
<evidence type="ECO:0000256" key="1">
    <source>
        <dbReference type="SAM" id="Phobius"/>
    </source>
</evidence>
<evidence type="ECO:0000313" key="4">
    <source>
        <dbReference type="RefSeq" id="XP_022734180.1"/>
    </source>
</evidence>
<dbReference type="GeneID" id="111287767"/>
<dbReference type="RefSeq" id="XP_022734180.1">
    <property type="nucleotide sequence ID" value="XM_022878445.1"/>
</dbReference>
<keyword evidence="3" id="KW-1185">Reference proteome</keyword>
<accession>A0A6P5Y1B1</accession>